<evidence type="ECO:0000256" key="5">
    <source>
        <dbReference type="ARBA" id="ARBA00023136"/>
    </source>
</evidence>
<dbReference type="Proteomes" id="UP000095085">
    <property type="component" value="Unassembled WGS sequence"/>
</dbReference>
<evidence type="ECO:0000313" key="8">
    <source>
        <dbReference type="EMBL" id="ODV65450.1"/>
    </source>
</evidence>
<protein>
    <recommendedName>
        <fullName evidence="6">Protein SYM1</fullName>
    </recommendedName>
</protein>
<dbReference type="InterPro" id="IPR007248">
    <property type="entry name" value="Mpv17_PMP22"/>
</dbReference>
<evidence type="ECO:0000256" key="4">
    <source>
        <dbReference type="ARBA" id="ARBA00022989"/>
    </source>
</evidence>
<evidence type="ECO:0000256" key="3">
    <source>
        <dbReference type="ARBA" id="ARBA00022692"/>
    </source>
</evidence>
<dbReference type="STRING" id="984485.A0A1E4RDX6"/>
<sequence length="234" mass="27587">MSFFRVYNNLLKTHPYKTNMVTTGTLFGAGDVLAQYLFPSEAPIKEKKSLFPFLSKFNNYNYPRTFRALIYGSFIFAPVSVAWHAKRLPFIKNPFISLKTRSIWSPAKLQRYDNSYRLAIDQFFGPILVWIPMYNIVMTFLELPQDPISVAKTKLENNFLDVLKANWTVWPIFQFFNIFFMPIHLRIVCSNFWSIGWNCFLSFVNNNKSHDSNHKHGLLDDLIDEKDELRIIYQ</sequence>
<dbReference type="PANTHER" id="PTHR11266">
    <property type="entry name" value="PEROXISOMAL MEMBRANE PROTEIN 2, PXMP2 MPV17"/>
    <property type="match status" value="1"/>
</dbReference>
<feature type="transmembrane region" description="Helical" evidence="7">
    <location>
        <begin position="68"/>
        <end position="85"/>
    </location>
</feature>
<name>A0A1E4RDX6_9ASCO</name>
<dbReference type="OrthoDB" id="430207at2759"/>
<evidence type="ECO:0000256" key="1">
    <source>
        <dbReference type="ARBA" id="ARBA00004141"/>
    </source>
</evidence>
<proteinExistence type="inferred from homology"/>
<organism evidence="8 9">
    <name type="scientific">Hyphopichia burtonii NRRL Y-1933</name>
    <dbReference type="NCBI Taxonomy" id="984485"/>
    <lineage>
        <taxon>Eukaryota</taxon>
        <taxon>Fungi</taxon>
        <taxon>Dikarya</taxon>
        <taxon>Ascomycota</taxon>
        <taxon>Saccharomycotina</taxon>
        <taxon>Pichiomycetes</taxon>
        <taxon>Debaryomycetaceae</taxon>
        <taxon>Hyphopichia</taxon>
    </lineage>
</organism>
<accession>A0A1E4RDX6</accession>
<keyword evidence="3 7" id="KW-0812">Transmembrane</keyword>
<comment type="subcellular location">
    <subcellularLocation>
        <location evidence="1">Membrane</location>
        <topology evidence="1">Multi-pass membrane protein</topology>
    </subcellularLocation>
</comment>
<dbReference type="RefSeq" id="XP_020074517.1">
    <property type="nucleotide sequence ID" value="XM_020218994.1"/>
</dbReference>
<keyword evidence="9" id="KW-1185">Reference proteome</keyword>
<dbReference type="AlphaFoldDB" id="A0A1E4RDX6"/>
<dbReference type="EMBL" id="KV454544">
    <property type="protein sequence ID" value="ODV65450.1"/>
    <property type="molecule type" value="Genomic_DNA"/>
</dbReference>
<dbReference type="Pfam" id="PF04117">
    <property type="entry name" value="Mpv17_PMP22"/>
    <property type="match status" value="1"/>
</dbReference>
<dbReference type="GeneID" id="30993544"/>
<evidence type="ECO:0000256" key="7">
    <source>
        <dbReference type="RuleBase" id="RU363053"/>
    </source>
</evidence>
<gene>
    <name evidence="8" type="ORF">HYPBUDRAFT_113748</name>
</gene>
<reference evidence="9" key="1">
    <citation type="submission" date="2016-05" db="EMBL/GenBank/DDBJ databases">
        <title>Comparative genomics of biotechnologically important yeasts.</title>
        <authorList>
            <consortium name="DOE Joint Genome Institute"/>
            <person name="Riley R."/>
            <person name="Haridas S."/>
            <person name="Wolfe K.H."/>
            <person name="Lopes M.R."/>
            <person name="Hittinger C.T."/>
            <person name="Goker M."/>
            <person name="Salamov A."/>
            <person name="Wisecaver J."/>
            <person name="Long T.M."/>
            <person name="Aerts A.L."/>
            <person name="Barry K."/>
            <person name="Choi C."/>
            <person name="Clum A."/>
            <person name="Coughlan A.Y."/>
            <person name="Deshpande S."/>
            <person name="Douglass A.P."/>
            <person name="Hanson S.J."/>
            <person name="Klenk H.-P."/>
            <person name="Labutti K."/>
            <person name="Lapidus A."/>
            <person name="Lindquist E."/>
            <person name="Lipzen A."/>
            <person name="Meier-Kolthoff J.P."/>
            <person name="Ohm R.A."/>
            <person name="Otillar R.P."/>
            <person name="Pangilinan J."/>
            <person name="Peng Y."/>
            <person name="Rokas A."/>
            <person name="Rosa C.A."/>
            <person name="Scheuner C."/>
            <person name="Sibirny A.A."/>
            <person name="Slot J.C."/>
            <person name="Stielow J.B."/>
            <person name="Sun H."/>
            <person name="Kurtzman C.P."/>
            <person name="Blackwell M."/>
            <person name="Grigoriev I.V."/>
            <person name="Jeffries T.W."/>
        </authorList>
    </citation>
    <scope>NUCLEOTIDE SEQUENCE [LARGE SCALE GENOMIC DNA]</scope>
    <source>
        <strain evidence="9">NRRL Y-1933</strain>
    </source>
</reference>
<evidence type="ECO:0000256" key="6">
    <source>
        <dbReference type="ARBA" id="ARBA00039302"/>
    </source>
</evidence>
<keyword evidence="5 7" id="KW-0472">Membrane</keyword>
<keyword evidence="4 7" id="KW-1133">Transmembrane helix</keyword>
<evidence type="ECO:0000256" key="2">
    <source>
        <dbReference type="ARBA" id="ARBA00006824"/>
    </source>
</evidence>
<comment type="caution">
    <text evidence="7">Lacks conserved residue(s) required for the propagation of feature annotation.</text>
</comment>
<evidence type="ECO:0000313" key="9">
    <source>
        <dbReference type="Proteomes" id="UP000095085"/>
    </source>
</evidence>
<dbReference type="GO" id="GO:0016020">
    <property type="term" value="C:membrane"/>
    <property type="evidence" value="ECO:0007669"/>
    <property type="project" value="UniProtKB-SubCell"/>
</dbReference>
<dbReference type="GO" id="GO:0005739">
    <property type="term" value="C:mitochondrion"/>
    <property type="evidence" value="ECO:0007669"/>
    <property type="project" value="TreeGrafter"/>
</dbReference>
<dbReference type="PANTHER" id="PTHR11266:SF17">
    <property type="entry name" value="PROTEIN MPV17"/>
    <property type="match status" value="1"/>
</dbReference>
<comment type="similarity">
    <text evidence="2 7">Belongs to the peroxisomal membrane protein PXMP2/4 family.</text>
</comment>